<keyword evidence="3" id="KW-1185">Reference proteome</keyword>
<feature type="transmembrane region" description="Helical" evidence="1">
    <location>
        <begin position="341"/>
        <end position="363"/>
    </location>
</feature>
<gene>
    <name evidence="2" type="ORF">A19Y_4255</name>
</gene>
<evidence type="ECO:0000256" key="1">
    <source>
        <dbReference type="SAM" id="Phobius"/>
    </source>
</evidence>
<feature type="transmembrane region" description="Helical" evidence="1">
    <location>
        <begin position="20"/>
        <end position="42"/>
    </location>
</feature>
<evidence type="ECO:0000313" key="3">
    <source>
        <dbReference type="Proteomes" id="UP000027395"/>
    </source>
</evidence>
<dbReference type="EMBL" id="CM002803">
    <property type="protein sequence ID" value="KEI68937.1"/>
    <property type="molecule type" value="Genomic_DNA"/>
</dbReference>
<keyword evidence="1" id="KW-0472">Membrane</keyword>
<name>A0A073CM07_PLAA1</name>
<sequence>MKMKFEPPISTQRTGLSLLVARILALIVTANFCLVVFDLSYIKLRRFYLQWSQHQAQSENTPKNQYLQQVDQLEKTINQFGIESKEVKLALKNIRESSLQIFIENPPFRVLNSYGTLVEIQKRFQNHVKINNFQQALETFWSPDFFNQKQWQKELIFFNQNIRFLILFNEPSLTYDIIKGIEPDRMTQSYLVKVSELKVYLKYNELNTPKAETLLKDLRESSAKIIDRTYFLQLEHNLGPLTEAKYRMINHIYSRDPRVTTRLTPTLKFLYKINLLNFLAPELIWADRSSRQAFYVFWSVENLEKQGWEKELKFFENDIQSLMESFYFRQLSLNGQFVNRFWLIDLPWISLFFLIFLMEIYVLRSRQPQLTLREAILKLWYYVFLLIPKLLFLRFISAIYHLNRANFPSLQPTIDYLKLKIIYSFAQELVQVLVNQGVDKIKDFVKQGSLKKLVNPPSSYQSISLEDIELESQSPPGISNQIVEITIAKVLPTIRPELEAYLHYQVTNSIQQSAIYKGLNKIPLIGNFPQQVADSFVKKIAITISESPKKSLEAGKNKPPDFIAIQLQKRLTRQFVDTLRIELQKEQIFDDAELILVKWLEGLKSNQVKDLEAKQIIKTVNIEDNKQISPSPDS</sequence>
<dbReference type="Proteomes" id="UP000027395">
    <property type="component" value="Chromosome"/>
</dbReference>
<dbReference type="STRING" id="388467.A19Y_4255"/>
<feature type="transmembrane region" description="Helical" evidence="1">
    <location>
        <begin position="379"/>
        <end position="402"/>
    </location>
</feature>
<proteinExistence type="predicted"/>
<dbReference type="PATRIC" id="fig|388467.6.peg.4191"/>
<evidence type="ECO:0000313" key="2">
    <source>
        <dbReference type="EMBL" id="KEI68937.1"/>
    </source>
</evidence>
<keyword evidence="1" id="KW-1133">Transmembrane helix</keyword>
<organism evidence="2 3">
    <name type="scientific">Planktothrix agardhii (strain NIVA-CYA 126/8)</name>
    <dbReference type="NCBI Taxonomy" id="388467"/>
    <lineage>
        <taxon>Bacteria</taxon>
        <taxon>Bacillati</taxon>
        <taxon>Cyanobacteriota</taxon>
        <taxon>Cyanophyceae</taxon>
        <taxon>Oscillatoriophycideae</taxon>
        <taxon>Oscillatoriales</taxon>
        <taxon>Microcoleaceae</taxon>
        <taxon>Planktothrix</taxon>
    </lineage>
</organism>
<reference evidence="2 3" key="1">
    <citation type="journal article" date="2014" name="Appl. Environ. Microbiol.">
        <title>Elucidation of insertion elements encoded on plasmids and in vitro construction of shuttle vectors from the toxic cyanobacterium Planktothrix.</title>
        <authorList>
            <person name="Christiansen G."/>
            <person name="Goesmann A."/>
            <person name="Kurmayer R."/>
        </authorList>
    </citation>
    <scope>NUCLEOTIDE SEQUENCE [LARGE SCALE GENOMIC DNA]</scope>
    <source>
        <strain evidence="2 3">NIVA-CYA 126/8</strain>
    </source>
</reference>
<dbReference type="AlphaFoldDB" id="A0A073CM07"/>
<protein>
    <submittedName>
        <fullName evidence="2">Uncharacterized protein</fullName>
    </submittedName>
</protein>
<accession>A0A073CM07</accession>
<dbReference type="HOGENOM" id="CLU_028584_0_0_3"/>
<dbReference type="eggNOG" id="COG3779">
    <property type="taxonomic scope" value="Bacteria"/>
</dbReference>
<keyword evidence="1" id="KW-0812">Transmembrane</keyword>